<proteinExistence type="predicted"/>
<reference evidence="1" key="2">
    <citation type="journal article" date="2021" name="PeerJ">
        <title>Extensive microbial diversity within the chicken gut microbiome revealed by metagenomics and culture.</title>
        <authorList>
            <person name="Gilroy R."/>
            <person name="Ravi A."/>
            <person name="Getino M."/>
            <person name="Pursley I."/>
            <person name="Horton D.L."/>
            <person name="Alikhan N.F."/>
            <person name="Baker D."/>
            <person name="Gharbi K."/>
            <person name="Hall N."/>
            <person name="Watson M."/>
            <person name="Adriaenssens E.M."/>
            <person name="Foster-Nyarko E."/>
            <person name="Jarju S."/>
            <person name="Secka A."/>
            <person name="Antonio M."/>
            <person name="Oren A."/>
            <person name="Chaudhuri R.R."/>
            <person name="La Ragione R."/>
            <person name="Hildebrand F."/>
            <person name="Pallen M.J."/>
        </authorList>
    </citation>
    <scope>NUCLEOTIDE SEQUENCE</scope>
    <source>
        <strain evidence="1">CHK121-14286</strain>
    </source>
</reference>
<dbReference type="Proteomes" id="UP000824200">
    <property type="component" value="Unassembled WGS sequence"/>
</dbReference>
<dbReference type="InterPro" id="IPR036649">
    <property type="entry name" value="Pyrophosphatase_sf"/>
</dbReference>
<comment type="caution">
    <text evidence="1">The sequence shown here is derived from an EMBL/GenBank/DDBJ whole genome shotgun (WGS) entry which is preliminary data.</text>
</comment>
<dbReference type="GO" id="GO:0000287">
    <property type="term" value="F:magnesium ion binding"/>
    <property type="evidence" value="ECO:0007669"/>
    <property type="project" value="InterPro"/>
</dbReference>
<dbReference type="GO" id="GO:0006796">
    <property type="term" value="P:phosphate-containing compound metabolic process"/>
    <property type="evidence" value="ECO:0007669"/>
    <property type="project" value="InterPro"/>
</dbReference>
<protein>
    <submittedName>
        <fullName evidence="1">Inorganic pyrophosphatase</fullName>
    </submittedName>
</protein>
<evidence type="ECO:0000313" key="1">
    <source>
        <dbReference type="EMBL" id="HIR65754.1"/>
    </source>
</evidence>
<accession>A0A9D1E3S1</accession>
<dbReference type="SUPFAM" id="SSF50324">
    <property type="entry name" value="Inorganic pyrophosphatase"/>
    <property type="match status" value="1"/>
</dbReference>
<dbReference type="AlphaFoldDB" id="A0A9D1E3S1"/>
<evidence type="ECO:0000313" key="2">
    <source>
        <dbReference type="Proteomes" id="UP000824200"/>
    </source>
</evidence>
<gene>
    <name evidence="1" type="ORF">IAC95_02560</name>
</gene>
<dbReference type="Gene3D" id="3.90.80.10">
    <property type="entry name" value="Inorganic pyrophosphatase"/>
    <property type="match status" value="1"/>
</dbReference>
<dbReference type="EMBL" id="DVHL01000020">
    <property type="protein sequence ID" value="HIR65754.1"/>
    <property type="molecule type" value="Genomic_DNA"/>
</dbReference>
<sequence length="119" mass="13269">MFGKNSEEGNSVIGQTVTVTVDRPLGSVHPDYPDLYYPVNYGYIENLMGGDGDWQDAYILGVDEPLESFTGKVIAVAVRKDDNESKLVVAPDGVEFSKEEIARQINFQEKYFNTVILTE</sequence>
<reference evidence="1" key="1">
    <citation type="submission" date="2020-10" db="EMBL/GenBank/DDBJ databases">
        <authorList>
            <person name="Gilroy R."/>
        </authorList>
    </citation>
    <scope>NUCLEOTIDE SEQUENCE</scope>
    <source>
        <strain evidence="1">CHK121-14286</strain>
    </source>
</reference>
<organism evidence="1 2">
    <name type="scientific">Candidatus Fimimonas gallinarum</name>
    <dbReference type="NCBI Taxonomy" id="2840821"/>
    <lineage>
        <taxon>Bacteria</taxon>
        <taxon>Pseudomonadati</taxon>
        <taxon>Myxococcota</taxon>
        <taxon>Myxococcia</taxon>
        <taxon>Myxococcales</taxon>
        <taxon>Cystobacterineae</taxon>
        <taxon>Myxococcaceae</taxon>
        <taxon>Myxococcaceae incertae sedis</taxon>
        <taxon>Candidatus Fimimonas</taxon>
    </lineage>
</organism>
<name>A0A9D1E3S1_9BACT</name>
<dbReference type="GO" id="GO:0004427">
    <property type="term" value="F:inorganic diphosphate phosphatase activity"/>
    <property type="evidence" value="ECO:0007669"/>
    <property type="project" value="InterPro"/>
</dbReference>
<dbReference type="GO" id="GO:0005737">
    <property type="term" value="C:cytoplasm"/>
    <property type="evidence" value="ECO:0007669"/>
    <property type="project" value="InterPro"/>
</dbReference>